<dbReference type="VEuPathDB" id="FungiDB:VP01_8508g1"/>
<accession>A0A0L6UB97</accession>
<evidence type="ECO:0000313" key="2">
    <source>
        <dbReference type="Proteomes" id="UP000037035"/>
    </source>
</evidence>
<dbReference type="Proteomes" id="UP000037035">
    <property type="component" value="Unassembled WGS sequence"/>
</dbReference>
<dbReference type="STRING" id="27349.A0A0L6UB97"/>
<sequence>MYTSPFLLVPSSVSLTDISHSLTGITQKISDLQSSYNTAPDWKQNTDKIHSLCQYWDILDPITRSRSVAKPLFMRC</sequence>
<dbReference type="EMBL" id="LAVV01014058">
    <property type="protein sequence ID" value="KNZ45080.1"/>
    <property type="molecule type" value="Genomic_DNA"/>
</dbReference>
<name>A0A0L6UB97_9BASI</name>
<protein>
    <submittedName>
        <fullName evidence="1">Uncharacterized protein</fullName>
    </submittedName>
</protein>
<evidence type="ECO:0000313" key="1">
    <source>
        <dbReference type="EMBL" id="KNZ45080.1"/>
    </source>
</evidence>
<gene>
    <name evidence="1" type="ORF">VP01_8508g1</name>
</gene>
<organism evidence="1 2">
    <name type="scientific">Puccinia sorghi</name>
    <dbReference type="NCBI Taxonomy" id="27349"/>
    <lineage>
        <taxon>Eukaryota</taxon>
        <taxon>Fungi</taxon>
        <taxon>Dikarya</taxon>
        <taxon>Basidiomycota</taxon>
        <taxon>Pucciniomycotina</taxon>
        <taxon>Pucciniomycetes</taxon>
        <taxon>Pucciniales</taxon>
        <taxon>Pucciniaceae</taxon>
        <taxon>Puccinia</taxon>
    </lineage>
</organism>
<reference evidence="1 2" key="1">
    <citation type="submission" date="2015-08" db="EMBL/GenBank/DDBJ databases">
        <title>Next Generation Sequencing and Analysis of the Genome of Puccinia sorghi L Schw, the Causal Agent of Maize Common Rust.</title>
        <authorList>
            <person name="Rochi L."/>
            <person name="Burguener G."/>
            <person name="Darino M."/>
            <person name="Turjanski A."/>
            <person name="Kreff E."/>
            <person name="Dieguez M.J."/>
            <person name="Sacco F."/>
        </authorList>
    </citation>
    <scope>NUCLEOTIDE SEQUENCE [LARGE SCALE GENOMIC DNA]</scope>
    <source>
        <strain evidence="1 2">RO10H11247</strain>
    </source>
</reference>
<keyword evidence="2" id="KW-1185">Reference proteome</keyword>
<dbReference type="AlphaFoldDB" id="A0A0L6UB97"/>
<comment type="caution">
    <text evidence="1">The sequence shown here is derived from an EMBL/GenBank/DDBJ whole genome shotgun (WGS) entry which is preliminary data.</text>
</comment>
<proteinExistence type="predicted"/>
<feature type="non-terminal residue" evidence="1">
    <location>
        <position position="76"/>
    </location>
</feature>